<gene>
    <name evidence="2" type="ordered locus">Cycma_4901</name>
</gene>
<feature type="signal peptide" evidence="1">
    <location>
        <begin position="1"/>
        <end position="22"/>
    </location>
</feature>
<dbReference type="PANTHER" id="PTHR48098">
    <property type="entry name" value="ENTEROCHELIN ESTERASE-RELATED"/>
    <property type="match status" value="1"/>
</dbReference>
<dbReference type="KEGG" id="cmr:Cycma_4901"/>
<organism evidence="2 3">
    <name type="scientific">Cyclobacterium marinum (strain ATCC 25205 / DSM 745 / LMG 13164 / NCIMB 1802)</name>
    <name type="common">Flectobacillus marinus</name>
    <dbReference type="NCBI Taxonomy" id="880070"/>
    <lineage>
        <taxon>Bacteria</taxon>
        <taxon>Pseudomonadati</taxon>
        <taxon>Bacteroidota</taxon>
        <taxon>Cytophagia</taxon>
        <taxon>Cytophagales</taxon>
        <taxon>Cyclobacteriaceae</taxon>
        <taxon>Cyclobacterium</taxon>
    </lineage>
</organism>
<dbReference type="STRING" id="880070.Cycma_4901"/>
<dbReference type="RefSeq" id="WP_014022866.1">
    <property type="nucleotide sequence ID" value="NC_015914.1"/>
</dbReference>
<reference evidence="3" key="1">
    <citation type="submission" date="2011-07" db="EMBL/GenBank/DDBJ databases">
        <title>The complete genome of Cyclobacterium marinum DSM 745.</title>
        <authorList>
            <person name="Lucas S."/>
            <person name="Han J."/>
            <person name="Lapidus A."/>
            <person name="Bruce D."/>
            <person name="Goodwin L."/>
            <person name="Pitluck S."/>
            <person name="Peters L."/>
            <person name="Kyrpides N."/>
            <person name="Mavromatis K."/>
            <person name="Ivanova N."/>
            <person name="Ovchinnikova G."/>
            <person name="Chertkov O."/>
            <person name="Detter J.C."/>
            <person name="Tapia R."/>
            <person name="Han C."/>
            <person name="Land M."/>
            <person name="Hauser L."/>
            <person name="Markowitz V."/>
            <person name="Cheng J.-F."/>
            <person name="Hugenholtz P."/>
            <person name="Woyke T."/>
            <person name="Wu D."/>
            <person name="Tindall B."/>
            <person name="Schuetze A."/>
            <person name="Brambilla E."/>
            <person name="Klenk H.-P."/>
            <person name="Eisen J.A."/>
        </authorList>
    </citation>
    <scope>NUCLEOTIDE SEQUENCE [LARGE SCALE GENOMIC DNA]</scope>
    <source>
        <strain evidence="3">ATCC 25205 / DSM 745 / LMG 13164 / NCIMB 1802</strain>
    </source>
</reference>
<sequence>MLNLRRVLYYGFFVFFINNTMAQVDTVSHYSQSLKKEMRYAITFPESYKESEKNYPVVYLLHGAGGNFSNWHTSVKKPGLLPDLANQYEMLIVTPEVGPFSYYYDSPLMDTVRYSSYIAIDLIKEIDENYRTIASREGRAITGLSMGGHGAIMLSAENPDLFYAAGSMSGVMNIDTSIWDIAEERKMLGKRQQKDLLGEIYYDAPFSPYTAVGLIGKMKQNDVRMIIDCGTKDFLLKTNRQMHQLLLAAGVPHDYIERPGAHNWEYWTEAIPYHFLFFKQQLKKHH</sequence>
<keyword evidence="3" id="KW-1185">Reference proteome</keyword>
<dbReference type="Pfam" id="PF00756">
    <property type="entry name" value="Esterase"/>
    <property type="match status" value="1"/>
</dbReference>
<accession>G0J7D2</accession>
<evidence type="ECO:0000313" key="3">
    <source>
        <dbReference type="Proteomes" id="UP000001635"/>
    </source>
</evidence>
<name>G0J7D2_CYCMS</name>
<dbReference type="AlphaFoldDB" id="G0J7D2"/>
<dbReference type="Proteomes" id="UP000001635">
    <property type="component" value="Chromosome"/>
</dbReference>
<dbReference type="SUPFAM" id="SSF53474">
    <property type="entry name" value="alpha/beta-Hydrolases"/>
    <property type="match status" value="1"/>
</dbReference>
<dbReference type="HOGENOM" id="CLU_037618_3_1_10"/>
<feature type="chain" id="PRO_5003401691" evidence="1">
    <location>
        <begin position="23"/>
        <end position="286"/>
    </location>
</feature>
<protein>
    <submittedName>
        <fullName evidence="2">Esterase</fullName>
    </submittedName>
</protein>
<dbReference type="InterPro" id="IPR029058">
    <property type="entry name" value="AB_hydrolase_fold"/>
</dbReference>
<keyword evidence="1" id="KW-0732">Signal</keyword>
<dbReference type="InterPro" id="IPR050583">
    <property type="entry name" value="Mycobacterial_A85_antigen"/>
</dbReference>
<proteinExistence type="predicted"/>
<dbReference type="GO" id="GO:0016747">
    <property type="term" value="F:acyltransferase activity, transferring groups other than amino-acyl groups"/>
    <property type="evidence" value="ECO:0007669"/>
    <property type="project" value="TreeGrafter"/>
</dbReference>
<dbReference type="PANTHER" id="PTHR48098:SF1">
    <property type="entry name" value="DIACYLGLYCEROL ACYLTRANSFERASE_MYCOLYLTRANSFERASE AG85A"/>
    <property type="match status" value="1"/>
</dbReference>
<dbReference type="EMBL" id="CP002955">
    <property type="protein sequence ID" value="AEL28586.1"/>
    <property type="molecule type" value="Genomic_DNA"/>
</dbReference>
<dbReference type="eggNOG" id="COG0627">
    <property type="taxonomic scope" value="Bacteria"/>
</dbReference>
<evidence type="ECO:0000256" key="1">
    <source>
        <dbReference type="SAM" id="SignalP"/>
    </source>
</evidence>
<dbReference type="InterPro" id="IPR000801">
    <property type="entry name" value="Esterase-like"/>
</dbReference>
<evidence type="ECO:0000313" key="2">
    <source>
        <dbReference type="EMBL" id="AEL28586.1"/>
    </source>
</evidence>
<dbReference type="Gene3D" id="3.40.50.1820">
    <property type="entry name" value="alpha/beta hydrolase"/>
    <property type="match status" value="1"/>
</dbReference>
<dbReference type="OrthoDB" id="9803578at2"/>